<dbReference type="Proteomes" id="UP000193642">
    <property type="component" value="Unassembled WGS sequence"/>
</dbReference>
<dbReference type="OrthoDB" id="10277063at2759"/>
<evidence type="ECO:0000313" key="1">
    <source>
        <dbReference type="EMBL" id="ORY37201.1"/>
    </source>
</evidence>
<accession>A0A1Y2BR30</accession>
<reference evidence="1 2" key="1">
    <citation type="submission" date="2016-07" db="EMBL/GenBank/DDBJ databases">
        <title>Pervasive Adenine N6-methylation of Active Genes in Fungi.</title>
        <authorList>
            <consortium name="DOE Joint Genome Institute"/>
            <person name="Mondo S.J."/>
            <person name="Dannebaum R.O."/>
            <person name="Kuo R.C."/>
            <person name="Labutti K."/>
            <person name="Haridas S."/>
            <person name="Kuo A."/>
            <person name="Salamov A."/>
            <person name="Ahrendt S.R."/>
            <person name="Lipzen A."/>
            <person name="Sullivan W."/>
            <person name="Andreopoulos W.B."/>
            <person name="Clum A."/>
            <person name="Lindquist E."/>
            <person name="Daum C."/>
            <person name="Ramamoorthy G.K."/>
            <person name="Gryganskyi A."/>
            <person name="Culley D."/>
            <person name="Magnuson J.K."/>
            <person name="James T.Y."/>
            <person name="O'Malley M.A."/>
            <person name="Stajich J.E."/>
            <person name="Spatafora J.W."/>
            <person name="Visel A."/>
            <person name="Grigoriev I.V."/>
        </authorList>
    </citation>
    <scope>NUCLEOTIDE SEQUENCE [LARGE SCALE GENOMIC DNA]</scope>
    <source>
        <strain evidence="1 2">JEL800</strain>
    </source>
</reference>
<dbReference type="EMBL" id="MCGO01000051">
    <property type="protein sequence ID" value="ORY37201.1"/>
    <property type="molecule type" value="Genomic_DNA"/>
</dbReference>
<sequence>MICSLPRELLDKINGFLDAASMMRFCRAIPQLNDHATIVFNAGCSLKAPLNSLWPHFQYQSIPATSFVPKEYFAMLSRFNGTTVVNPWTILEAHEIQLMCSQVSRSLSFSDCMPNDPSELLEWSKQIVYYRKRVQNLTLRCIRYPTSIMECISQAIVDLNPSILNLKGFIGHEVVKKLSMCTHLRYLTIEYDDSEAFVGSINLNEVALGLVCIPNLRELSLISSHQLQLEVMKSLAGTANCVEKISFSTLYSDRDSEKEIELRKLLADAYFEYSSGSSTDPSTVLGCWYQHGQRNH</sequence>
<comment type="caution">
    <text evidence="1">The sequence shown here is derived from an EMBL/GenBank/DDBJ whole genome shotgun (WGS) entry which is preliminary data.</text>
</comment>
<proteinExistence type="predicted"/>
<gene>
    <name evidence="1" type="ORF">BCR33DRAFT_834671</name>
</gene>
<dbReference type="SUPFAM" id="SSF52047">
    <property type="entry name" value="RNI-like"/>
    <property type="match status" value="1"/>
</dbReference>
<organism evidence="1 2">
    <name type="scientific">Rhizoclosmatium globosum</name>
    <dbReference type="NCBI Taxonomy" id="329046"/>
    <lineage>
        <taxon>Eukaryota</taxon>
        <taxon>Fungi</taxon>
        <taxon>Fungi incertae sedis</taxon>
        <taxon>Chytridiomycota</taxon>
        <taxon>Chytridiomycota incertae sedis</taxon>
        <taxon>Chytridiomycetes</taxon>
        <taxon>Chytridiales</taxon>
        <taxon>Chytriomycetaceae</taxon>
        <taxon>Rhizoclosmatium</taxon>
    </lineage>
</organism>
<dbReference type="AlphaFoldDB" id="A0A1Y2BR30"/>
<name>A0A1Y2BR30_9FUNG</name>
<protein>
    <recommendedName>
        <fullName evidence="3">F-box domain-containing protein</fullName>
    </recommendedName>
</protein>
<evidence type="ECO:0008006" key="3">
    <source>
        <dbReference type="Google" id="ProtNLM"/>
    </source>
</evidence>
<keyword evidence="2" id="KW-1185">Reference proteome</keyword>
<evidence type="ECO:0000313" key="2">
    <source>
        <dbReference type="Proteomes" id="UP000193642"/>
    </source>
</evidence>